<reference evidence="2 3" key="1">
    <citation type="submission" date="2023-03" db="EMBL/GenBank/DDBJ databases">
        <title>Bacillus Genome Sequencing.</title>
        <authorList>
            <person name="Dunlap C."/>
        </authorList>
    </citation>
    <scope>NUCLEOTIDE SEQUENCE [LARGE SCALE GENOMIC DNA]</scope>
    <source>
        <strain evidence="2 3">NRS-319</strain>
    </source>
</reference>
<keyword evidence="3" id="KW-1185">Reference proteome</keyword>
<dbReference type="RefSeq" id="WP_001224790.1">
    <property type="nucleotide sequence ID" value="NZ_CP047366.1"/>
</dbReference>
<name>A0ABU6P4U5_9BACI</name>
<organism evidence="2 3">
    <name type="scientific">Bacillus nitratireducens</name>
    <dbReference type="NCBI Taxonomy" id="2026193"/>
    <lineage>
        <taxon>Bacteria</taxon>
        <taxon>Bacillati</taxon>
        <taxon>Bacillota</taxon>
        <taxon>Bacilli</taxon>
        <taxon>Bacillales</taxon>
        <taxon>Bacillaceae</taxon>
        <taxon>Bacillus</taxon>
        <taxon>Bacillus cereus group</taxon>
    </lineage>
</organism>
<gene>
    <name evidence="2" type="ORF">P9485_00170</name>
</gene>
<evidence type="ECO:0000313" key="3">
    <source>
        <dbReference type="Proteomes" id="UP001336122"/>
    </source>
</evidence>
<feature type="chain" id="PRO_5045726419" evidence="1">
    <location>
        <begin position="30"/>
        <end position="147"/>
    </location>
</feature>
<comment type="caution">
    <text evidence="2">The sequence shown here is derived from an EMBL/GenBank/DDBJ whole genome shotgun (WGS) entry which is preliminary data.</text>
</comment>
<proteinExistence type="predicted"/>
<keyword evidence="1" id="KW-0732">Signal</keyword>
<sequence>MRKFLSKALCFSFLAGGIGLGLNPIATNAGSNHGDEDWYMNFPAYSIKDRTTNPSRNKYNDTSVYFYVRDVSGDYKIDRAVVRAKNKKGDYEEVGTVYKGIGDKQTLRMVNYAYERYGYNVLVDVMGSSGIHMNDINAVGKWSPDSI</sequence>
<dbReference type="EMBL" id="JARTIK010000001">
    <property type="protein sequence ID" value="MED4676279.1"/>
    <property type="molecule type" value="Genomic_DNA"/>
</dbReference>
<feature type="signal peptide" evidence="1">
    <location>
        <begin position="1"/>
        <end position="29"/>
    </location>
</feature>
<protein>
    <submittedName>
        <fullName evidence="2">Uncharacterized protein</fullName>
    </submittedName>
</protein>
<accession>A0ABU6P4U5</accession>
<evidence type="ECO:0000256" key="1">
    <source>
        <dbReference type="SAM" id="SignalP"/>
    </source>
</evidence>
<evidence type="ECO:0000313" key="2">
    <source>
        <dbReference type="EMBL" id="MED4676279.1"/>
    </source>
</evidence>
<dbReference type="Proteomes" id="UP001336122">
    <property type="component" value="Unassembled WGS sequence"/>
</dbReference>